<keyword evidence="2" id="KW-1185">Reference proteome</keyword>
<accession>A0A4S4B0E8</accession>
<dbReference type="Proteomes" id="UP000308430">
    <property type="component" value="Unassembled WGS sequence"/>
</dbReference>
<protein>
    <submittedName>
        <fullName evidence="1">Transporter</fullName>
    </submittedName>
</protein>
<dbReference type="InterPro" id="IPR025737">
    <property type="entry name" value="FApF"/>
</dbReference>
<reference evidence="1 2" key="1">
    <citation type="submission" date="2019-04" db="EMBL/GenBank/DDBJ databases">
        <title>Azoarcus nasutitermitis sp. nov. isolated from termite nest.</title>
        <authorList>
            <person name="Lin S.-Y."/>
            <person name="Hameed A."/>
            <person name="Hsu Y.-H."/>
            <person name="Young C.-C."/>
        </authorList>
    </citation>
    <scope>NUCLEOTIDE SEQUENCE [LARGE SCALE GENOMIC DNA]</scope>
    <source>
        <strain evidence="1 2">CC-YHH838</strain>
    </source>
</reference>
<organism evidence="1 2">
    <name type="scientific">Pseudothauera nasutitermitis</name>
    <dbReference type="NCBI Taxonomy" id="2565930"/>
    <lineage>
        <taxon>Bacteria</taxon>
        <taxon>Pseudomonadati</taxon>
        <taxon>Pseudomonadota</taxon>
        <taxon>Betaproteobacteria</taxon>
        <taxon>Rhodocyclales</taxon>
        <taxon>Zoogloeaceae</taxon>
        <taxon>Pseudothauera</taxon>
    </lineage>
</organism>
<dbReference type="AlphaFoldDB" id="A0A4S4B0E8"/>
<gene>
    <name evidence="1" type="ORF">E6C76_08460</name>
</gene>
<name>A0A4S4B0E8_9RHOO</name>
<proteinExistence type="predicted"/>
<dbReference type="OrthoDB" id="191143at2"/>
<dbReference type="EMBL" id="SSOC01000003">
    <property type="protein sequence ID" value="THF65959.1"/>
    <property type="molecule type" value="Genomic_DNA"/>
</dbReference>
<evidence type="ECO:0000313" key="1">
    <source>
        <dbReference type="EMBL" id="THF65959.1"/>
    </source>
</evidence>
<comment type="caution">
    <text evidence="1">The sequence shown here is derived from an EMBL/GenBank/DDBJ whole genome shotgun (WGS) entry which is preliminary data.</text>
</comment>
<sequence>MAALAPLAAHAIDVDTGDFVPAPEGTTAGLIYYQHAERNKLYAQGRQVAGDHRLVSDVGIARLVHYTKVGGLIVGPQILVPFGQMEAGRDTRALGDTSGVGDIILAAPVWLINDTASRTWLGISPYLYLPTGRYDHDRPLNLGENRWKFNLQVGFVKGLAKNWFVELTGDVMFHGENDDYGAAKATLKQDRLYQGQAYLRYQFTPKANAFVSLSQTWGGETRVDGVRQDDEARQRKASIGGGYFIGPKTQLLLALGRDLKVENGFKENSRVNLRLMQVF</sequence>
<dbReference type="Pfam" id="PF13557">
    <property type="entry name" value="Phenol_MetA_deg"/>
    <property type="match status" value="1"/>
</dbReference>
<evidence type="ECO:0000313" key="2">
    <source>
        <dbReference type="Proteomes" id="UP000308430"/>
    </source>
</evidence>